<dbReference type="Pfam" id="PF13517">
    <property type="entry name" value="FG-GAP_3"/>
    <property type="match status" value="3"/>
</dbReference>
<organism evidence="4 5">
    <name type="scientific">Ramlibacter henchirensis</name>
    <dbReference type="NCBI Taxonomy" id="204072"/>
    <lineage>
        <taxon>Bacteria</taxon>
        <taxon>Pseudomonadati</taxon>
        <taxon>Pseudomonadota</taxon>
        <taxon>Betaproteobacteria</taxon>
        <taxon>Burkholderiales</taxon>
        <taxon>Comamonadaceae</taxon>
        <taxon>Ramlibacter</taxon>
    </lineage>
</organism>
<dbReference type="InterPro" id="IPR013517">
    <property type="entry name" value="FG-GAP"/>
</dbReference>
<accession>A0A4Z0BUM8</accession>
<dbReference type="EMBL" id="SMLM01000002">
    <property type="protein sequence ID" value="TFZ02174.1"/>
    <property type="molecule type" value="Genomic_DNA"/>
</dbReference>
<protein>
    <recommendedName>
        <fullName evidence="6">Fibronectin type-III domain-containing protein</fullName>
    </recommendedName>
</protein>
<dbReference type="InterPro" id="IPR028994">
    <property type="entry name" value="Integrin_alpha_N"/>
</dbReference>
<dbReference type="Proteomes" id="UP000298180">
    <property type="component" value="Unassembled WGS sequence"/>
</dbReference>
<evidence type="ECO:0000256" key="1">
    <source>
        <dbReference type="ARBA" id="ARBA00022729"/>
    </source>
</evidence>
<gene>
    <name evidence="4" type="ORF">EZ313_12900</name>
</gene>
<dbReference type="Gene3D" id="2.60.40.10">
    <property type="entry name" value="Immunoglobulins"/>
    <property type="match status" value="1"/>
</dbReference>
<evidence type="ECO:0000313" key="4">
    <source>
        <dbReference type="EMBL" id="TFZ02174.1"/>
    </source>
</evidence>
<dbReference type="Gene3D" id="2.130.10.130">
    <property type="entry name" value="Integrin alpha, N-terminal"/>
    <property type="match status" value="3"/>
</dbReference>
<sequence length="880" mass="87420">MTVPDRTAWAGLRALFVTLATSLSIAGAFAQSPTFARQDYPFIGHQVVADFNGDGFPDLAGQAYLVQAVAVRLNNNNGTFGTLVEYPVPDAAQAVAAGDFNGDGRLDLVVTHNDPNISVSLLAGRGDGTFTAPVSFPNTSGFDSPDVVATDVNNDGKLDVVIAHNAACFTAPCVIAETISVMLGNGDGTFEPYREIVVGRGTGPIAVGDFNRDGFKDLAIAGPNAQVFRLFGVGDGTFIQQPTLTLLADTGFVNGSDIDVADFNRDGIEDLVVAIASNGSRTAILIGNGDGTFRTPLILTDPNINIPQYQAVADYNGDGFLDLALSMGNGLQGLMNIRNGNGDGTFQAPVAFAMPGPLSSAGGAHIVAADLNGDGKPDVVLGQAGAFPGLLVLINSTGLPAPPRPEAPTLLSPAADATPGQPVSFDWTDVANATSYEIQVDDSSTFSAPFRANQTVGTSQVSIGGLPAQRLWWRVRARNSAGVFGPFSSARRFTPRAAATGPATLQAIALSPTSVVGGNTAQATATLTAAAPPGGSVVTLSSSNLSVATLPASATVAAGATSVTFTVNTVPVAAPTLATITAAFGGTTRSATLTVTPPPPPPPPLGPASLSVSPATVNGGASTVGTIFLSAGAPPGGLVVSLTSSNTAAATVPATTTIFLSSGTFPITTLPDATNRTTTITASANGVSRTATLTVLGTAAPPLLSGLTVNPTSVTGGTSAQGTVSLTSAAPAGGFAVSLSSNNAAAAVPASVTVAQGAASASFAIPTGAVTFPTPVTLTAGAAGVTRTASLTVAPAAQTATVTVTATGRSGERVLSNPAGINVSVGSSGSSSFTSGTALVLSVSNGRDAIWSGACSSGGNKTRTCTFTVNGSASVGANVQ</sequence>
<name>A0A4Z0BUM8_9BURK</name>
<evidence type="ECO:0000313" key="5">
    <source>
        <dbReference type="Proteomes" id="UP000298180"/>
    </source>
</evidence>
<evidence type="ECO:0000256" key="3">
    <source>
        <dbReference type="SAM" id="SignalP"/>
    </source>
</evidence>
<feature type="region of interest" description="Disordered" evidence="2">
    <location>
        <begin position="590"/>
        <end position="613"/>
    </location>
</feature>
<feature type="signal peptide" evidence="3">
    <location>
        <begin position="1"/>
        <end position="30"/>
    </location>
</feature>
<proteinExistence type="predicted"/>
<feature type="chain" id="PRO_5021367738" description="Fibronectin type-III domain-containing protein" evidence="3">
    <location>
        <begin position="31"/>
        <end position="880"/>
    </location>
</feature>
<comment type="caution">
    <text evidence="4">The sequence shown here is derived from an EMBL/GenBank/DDBJ whole genome shotgun (WGS) entry which is preliminary data.</text>
</comment>
<dbReference type="PANTHER" id="PTHR44103:SF1">
    <property type="entry name" value="PROPROTEIN CONVERTASE P"/>
    <property type="match status" value="1"/>
</dbReference>
<keyword evidence="5" id="KW-1185">Reference proteome</keyword>
<keyword evidence="1 3" id="KW-0732">Signal</keyword>
<reference evidence="4 5" key="1">
    <citation type="submission" date="2019-03" db="EMBL/GenBank/DDBJ databases">
        <title>Ramlibacter henchirensis DSM 14656, whole genome shotgun sequence.</title>
        <authorList>
            <person name="Zhang X."/>
            <person name="Feng G."/>
            <person name="Zhu H."/>
        </authorList>
    </citation>
    <scope>NUCLEOTIDE SEQUENCE [LARGE SCALE GENOMIC DNA]</scope>
    <source>
        <strain evidence="4 5">DSM 14656</strain>
    </source>
</reference>
<evidence type="ECO:0000256" key="2">
    <source>
        <dbReference type="SAM" id="MobiDB-lite"/>
    </source>
</evidence>
<dbReference type="InterPro" id="IPR013783">
    <property type="entry name" value="Ig-like_fold"/>
</dbReference>
<dbReference type="SUPFAM" id="SSF69318">
    <property type="entry name" value="Integrin alpha N-terminal domain"/>
    <property type="match status" value="1"/>
</dbReference>
<dbReference type="PANTHER" id="PTHR44103">
    <property type="entry name" value="PROPROTEIN CONVERTASE P"/>
    <property type="match status" value="1"/>
</dbReference>
<dbReference type="RefSeq" id="WP_135263705.1">
    <property type="nucleotide sequence ID" value="NZ_SMLM01000002.1"/>
</dbReference>
<dbReference type="OrthoDB" id="5481797at2"/>
<evidence type="ECO:0008006" key="6">
    <source>
        <dbReference type="Google" id="ProtNLM"/>
    </source>
</evidence>
<feature type="compositionally biased region" description="Pro residues" evidence="2">
    <location>
        <begin position="596"/>
        <end position="606"/>
    </location>
</feature>
<dbReference type="AlphaFoldDB" id="A0A4Z0BUM8"/>